<proteinExistence type="predicted"/>
<evidence type="ECO:0000313" key="3">
    <source>
        <dbReference type="Proteomes" id="UP000279600"/>
    </source>
</evidence>
<dbReference type="InterPro" id="IPR027417">
    <property type="entry name" value="P-loop_NTPase"/>
</dbReference>
<protein>
    <submittedName>
        <fullName evidence="2">NadR-like protein</fullName>
    </submittedName>
</protein>
<keyword evidence="3" id="KW-1185">Reference proteome</keyword>
<dbReference type="OrthoDB" id="9151999at2"/>
<dbReference type="PANTHER" id="PTHR37512:SF1">
    <property type="entry name" value="NADR_TTD14 AAA DOMAIN-CONTAINING PROTEIN"/>
    <property type="match status" value="1"/>
</dbReference>
<gene>
    <name evidence="2" type="ORF">EJ995_03200</name>
</gene>
<dbReference type="Gene3D" id="3.40.50.300">
    <property type="entry name" value="P-loop containing nucleotide triphosphate hydrolases"/>
    <property type="match status" value="1"/>
</dbReference>
<evidence type="ECO:0000313" key="2">
    <source>
        <dbReference type="EMBL" id="AZQ43289.1"/>
    </source>
</evidence>
<dbReference type="Proteomes" id="UP000279600">
    <property type="component" value="Chromosome"/>
</dbReference>
<dbReference type="RefSeq" id="WP_126445550.1">
    <property type="nucleotide sequence ID" value="NZ_CP034549.1"/>
</dbReference>
<accession>A0A3S9MVY0</accession>
<dbReference type="InterPro" id="IPR052735">
    <property type="entry name" value="NAD_biosynth-regulator"/>
</dbReference>
<sequence length="185" mass="21496">MEEIPQQSRFSGRRIVLYGPESTGKSTLGKQLSLYYNEPLVLEYAREYLQKRFDVNSHICSYDDIVPIAIGQRHLEIQGEKDARDLVILDTNLLETAVYSEAYFSKVPQELEKAIATSSYDLYLLMDIDVEWTPDDLRDKPQERVQMFNFFEKTLVERKLDYSVVSGIDDERLKNAIQVIESSKQ</sequence>
<dbReference type="InterPro" id="IPR038727">
    <property type="entry name" value="NadR/Ttd14_AAA_dom"/>
</dbReference>
<dbReference type="AlphaFoldDB" id="A0A3S9MVY0"/>
<reference evidence="2 3" key="1">
    <citation type="submission" date="2018-12" db="EMBL/GenBank/DDBJ databases">
        <title>Complete genome of Nonlabens sp. MJ115.</title>
        <authorList>
            <person name="Choi H.S."/>
            <person name="Jung J."/>
        </authorList>
    </citation>
    <scope>NUCLEOTIDE SEQUENCE [LARGE SCALE GENOMIC DNA]</scope>
    <source>
        <strain evidence="2 3">MJ115</strain>
    </source>
</reference>
<evidence type="ECO:0000259" key="1">
    <source>
        <dbReference type="Pfam" id="PF13521"/>
    </source>
</evidence>
<dbReference type="PANTHER" id="PTHR37512">
    <property type="entry name" value="TRIFUNCTIONAL NAD BIOSYNTHESIS/REGULATOR PROTEIN NADR"/>
    <property type="match status" value="1"/>
</dbReference>
<dbReference type="EMBL" id="CP034549">
    <property type="protein sequence ID" value="AZQ43289.1"/>
    <property type="molecule type" value="Genomic_DNA"/>
</dbReference>
<dbReference type="SUPFAM" id="SSF52540">
    <property type="entry name" value="P-loop containing nucleoside triphosphate hydrolases"/>
    <property type="match status" value="1"/>
</dbReference>
<dbReference type="Pfam" id="PF13521">
    <property type="entry name" value="AAA_28"/>
    <property type="match status" value="1"/>
</dbReference>
<dbReference type="KEGG" id="noj:EJ995_03200"/>
<organism evidence="2 3">
    <name type="scientific">Nonlabens ponticola</name>
    <dbReference type="NCBI Taxonomy" id="2496866"/>
    <lineage>
        <taxon>Bacteria</taxon>
        <taxon>Pseudomonadati</taxon>
        <taxon>Bacteroidota</taxon>
        <taxon>Flavobacteriia</taxon>
        <taxon>Flavobacteriales</taxon>
        <taxon>Flavobacteriaceae</taxon>
        <taxon>Nonlabens</taxon>
    </lineage>
</organism>
<feature type="domain" description="NadR/Ttd14 AAA" evidence="1">
    <location>
        <begin position="14"/>
        <end position="167"/>
    </location>
</feature>
<name>A0A3S9MVY0_9FLAO</name>